<keyword evidence="1" id="KW-0472">Membrane</keyword>
<evidence type="ECO:0000256" key="1">
    <source>
        <dbReference type="SAM" id="Phobius"/>
    </source>
</evidence>
<proteinExistence type="predicted"/>
<sequence>MLVLRILAANAALALVWVGTLAVLGFRPIPLQIGLLVLGLATSSVLATRTLLDRERERGCPGLVLDDGAPTEG</sequence>
<dbReference type="AlphaFoldDB" id="A0A5C4MMM5"/>
<evidence type="ECO:0000313" key="2">
    <source>
        <dbReference type="EMBL" id="TNC47050.1"/>
    </source>
</evidence>
<reference evidence="2 4" key="1">
    <citation type="submission" date="2019-05" db="EMBL/GenBank/DDBJ databases">
        <title>Mumia sp. nov., isolated from the intestinal contents of plateau pika (Ochotona curzoniae) in the Qinghai-Tibet plateau of China.</title>
        <authorList>
            <person name="Tian Z."/>
        </authorList>
    </citation>
    <scope>NUCLEOTIDE SEQUENCE [LARGE SCALE GENOMIC DNA]</scope>
    <source>
        <strain evidence="4">527</strain>
        <strain evidence="2">Z527</strain>
    </source>
</reference>
<evidence type="ECO:0000313" key="3">
    <source>
        <dbReference type="EMBL" id="TNC47256.1"/>
    </source>
</evidence>
<feature type="transmembrane region" description="Helical" evidence="1">
    <location>
        <begin position="7"/>
        <end position="26"/>
    </location>
</feature>
<keyword evidence="1" id="KW-1133">Transmembrane helix</keyword>
<protein>
    <submittedName>
        <fullName evidence="2">Uncharacterized protein</fullName>
    </submittedName>
</protein>
<feature type="transmembrane region" description="Helical" evidence="1">
    <location>
        <begin position="32"/>
        <end position="52"/>
    </location>
</feature>
<organism evidence="2 4">
    <name type="scientific">Mumia zhuanghuii</name>
    <dbReference type="NCBI Taxonomy" id="2585211"/>
    <lineage>
        <taxon>Bacteria</taxon>
        <taxon>Bacillati</taxon>
        <taxon>Actinomycetota</taxon>
        <taxon>Actinomycetes</taxon>
        <taxon>Propionibacteriales</taxon>
        <taxon>Nocardioidaceae</taxon>
        <taxon>Mumia</taxon>
    </lineage>
</organism>
<comment type="caution">
    <text evidence="2">The sequence shown here is derived from an EMBL/GenBank/DDBJ whole genome shotgun (WGS) entry which is preliminary data.</text>
</comment>
<gene>
    <name evidence="3" type="ORF">FHE65_10235</name>
    <name evidence="2" type="ORF">FHE65_10515</name>
</gene>
<dbReference type="OrthoDB" id="9992332at2"/>
<dbReference type="Proteomes" id="UP000306740">
    <property type="component" value="Unassembled WGS sequence"/>
</dbReference>
<accession>A0A5C4MMM5</accession>
<evidence type="ECO:0000313" key="4">
    <source>
        <dbReference type="Proteomes" id="UP000306740"/>
    </source>
</evidence>
<name>A0A5C4MMM5_9ACTN</name>
<dbReference type="RefSeq" id="WP_139105790.1">
    <property type="nucleotide sequence ID" value="NZ_VDFR01000047.1"/>
</dbReference>
<dbReference type="EMBL" id="VDFR01000048">
    <property type="protein sequence ID" value="TNC47050.1"/>
    <property type="molecule type" value="Genomic_DNA"/>
</dbReference>
<dbReference type="EMBL" id="VDFR01000047">
    <property type="protein sequence ID" value="TNC47256.1"/>
    <property type="molecule type" value="Genomic_DNA"/>
</dbReference>
<keyword evidence="1" id="KW-0812">Transmembrane</keyword>